<evidence type="ECO:0000256" key="1">
    <source>
        <dbReference type="SAM" id="MobiDB-lite"/>
    </source>
</evidence>
<accession>A0A0C1MWK7</accession>
<dbReference type="PROSITE" id="PS51194">
    <property type="entry name" value="HELICASE_CTER"/>
    <property type="match status" value="1"/>
</dbReference>
<protein>
    <recommendedName>
        <fullName evidence="2">Helicase C-terminal domain-containing protein</fullName>
    </recommendedName>
</protein>
<comment type="caution">
    <text evidence="3">The sequence shown here is derived from an EMBL/GenBank/DDBJ whole genome shotgun (WGS) entry which is preliminary data.</text>
</comment>
<dbReference type="GO" id="GO:0036297">
    <property type="term" value="P:interstrand cross-link repair"/>
    <property type="evidence" value="ECO:0007669"/>
    <property type="project" value="TreeGrafter"/>
</dbReference>
<gene>
    <name evidence="3" type="ORF">DA73_0235835</name>
</gene>
<proteinExistence type="predicted"/>
<dbReference type="STRING" id="1479485.DA73_0235835"/>
<dbReference type="Pfam" id="PF09369">
    <property type="entry name" value="MZB"/>
    <property type="match status" value="1"/>
</dbReference>
<sequence>MSRKLNKKFQSDRISLLQVNSEVLQLEAATEKQRYRCEVCSTPVLGWQKNYPCPYCHGNLIRWTDSESAENRYVKKILSPEYIPLVAGEHTAQIPNDVRVELEDNFKAKAGESKVNLLACSPTLEMGIDVGGLDAVILRNIPPRPDNYAQRGGRAGRRTRIGLVVGYARNTPHDQYFYDKPGEMIAGEVPTPALALGNRDAIFRHLNAIAFGSAKPGLASKMVNYISPLGEIHQEAVEELVTGVEAQIDRAVAVALQAWQGNVLYEAGLDETALRQHLKGLPEQIRDVINRTALQVKELRSALDTYSLQLQGERAGTRAAQLIARILGIQTDKQNKNNEADDLSVGYPLRRFAEFGILPGYEFPTQPASLRLLGDDREEDPVSVARRFGIGQFQPDAQVFARTKRWKVIGLDNASPWNSRTESATWSYRICNTCQLRYDASEPACPRCGNNAPGKDYVGGEFAGFLARRDESPILDEEERYVTRNLVKTYPQWDGQVVGRWTLSTGWGLRWSRDEEVRWVNEGVPPKDKDREQNTPLLHNEAKGYPLCSECGRILQNPDVARSTTQGRRKTHKSGQDDPYGHAENCPKKGAPQPLAIVTASKAEVLRLIVPIPISTEEEDLQSWGLSLGYSLKAGMQQLYMLDGSEIDFEFEGIWQVSYEGKKYNTISLTFIDPSLGGSGYLHRIASEFHQVAKTAIAHLDHPNCVTACYRCLKSYQNQRYHELLNWPQVIPALEQLAQTPPTPRSLETGDLDDPLPWLEAYDAGVGSPLELKFLQLFEKHGFHPQKQIPVPTNTPISVADFAIPERRLAIYIDGTAFHKGGNRLRDKFIRDRLRNANSPWQVVELNATDLARGKALVEQLKSK</sequence>
<dbReference type="AlphaFoldDB" id="A0A0C1MWK7"/>
<dbReference type="SMART" id="SM00490">
    <property type="entry name" value="HELICc"/>
    <property type="match status" value="1"/>
</dbReference>
<dbReference type="PANTHER" id="PTHR47957:SF3">
    <property type="entry name" value="ATP-DEPENDENT HELICASE HRQ1"/>
    <property type="match status" value="1"/>
</dbReference>
<dbReference type="Pfam" id="PF00271">
    <property type="entry name" value="Helicase_C"/>
    <property type="match status" value="1"/>
</dbReference>
<dbReference type="InterPro" id="IPR011335">
    <property type="entry name" value="Restrct_endonuc-II-like"/>
</dbReference>
<dbReference type="RefSeq" id="WP_050046535.1">
    <property type="nucleotide sequence ID" value="NZ_JHEG04000001.1"/>
</dbReference>
<feature type="domain" description="Helicase C-terminal" evidence="2">
    <location>
        <begin position="48"/>
        <end position="202"/>
    </location>
</feature>
<name>A0A0C1MWK7_9CYAN</name>
<dbReference type="GO" id="GO:0043138">
    <property type="term" value="F:3'-5' DNA helicase activity"/>
    <property type="evidence" value="ECO:0007669"/>
    <property type="project" value="TreeGrafter"/>
</dbReference>
<dbReference type="InterPro" id="IPR027417">
    <property type="entry name" value="P-loop_NTPase"/>
</dbReference>
<dbReference type="InterPro" id="IPR018973">
    <property type="entry name" value="MZB"/>
</dbReference>
<reference evidence="3" key="1">
    <citation type="journal article" date="2015" name="Genome Announc.">
        <title>Draft Genome Sequence of Tolypothrix boutellei Strain VB521301.</title>
        <authorList>
            <person name="Chandrababunaidu M.M."/>
            <person name="Singh D."/>
            <person name="Sen D."/>
            <person name="Bhan S."/>
            <person name="Das S."/>
            <person name="Gupta A."/>
            <person name="Adhikary S.P."/>
            <person name="Tripathy S."/>
        </authorList>
    </citation>
    <scope>NUCLEOTIDE SEQUENCE</scope>
    <source>
        <strain evidence="3">VB521301</strain>
    </source>
</reference>
<evidence type="ECO:0000259" key="2">
    <source>
        <dbReference type="PROSITE" id="PS51194"/>
    </source>
</evidence>
<dbReference type="InterPro" id="IPR001650">
    <property type="entry name" value="Helicase_C-like"/>
</dbReference>
<dbReference type="EMBL" id="JHEG02000059">
    <property type="protein sequence ID" value="KIE06687.1"/>
    <property type="molecule type" value="Genomic_DNA"/>
</dbReference>
<dbReference type="SUPFAM" id="SSF52540">
    <property type="entry name" value="P-loop containing nucleoside triphosphate hydrolases"/>
    <property type="match status" value="1"/>
</dbReference>
<dbReference type="Gene3D" id="3.40.50.300">
    <property type="entry name" value="P-loop containing nucleotide triphosphate hydrolases"/>
    <property type="match status" value="1"/>
</dbReference>
<feature type="region of interest" description="Disordered" evidence="1">
    <location>
        <begin position="561"/>
        <end position="588"/>
    </location>
</feature>
<evidence type="ECO:0000313" key="3">
    <source>
        <dbReference type="EMBL" id="KIE06687.1"/>
    </source>
</evidence>
<organism evidence="3">
    <name type="scientific">Tolypothrix bouteillei VB521301</name>
    <dbReference type="NCBI Taxonomy" id="1479485"/>
    <lineage>
        <taxon>Bacteria</taxon>
        <taxon>Bacillati</taxon>
        <taxon>Cyanobacteriota</taxon>
        <taxon>Cyanophyceae</taxon>
        <taxon>Nostocales</taxon>
        <taxon>Tolypothrichaceae</taxon>
        <taxon>Tolypothrix</taxon>
    </lineage>
</organism>
<dbReference type="PANTHER" id="PTHR47957">
    <property type="entry name" value="ATP-DEPENDENT HELICASE HRQ1"/>
    <property type="match status" value="1"/>
</dbReference>
<feature type="compositionally biased region" description="Basic and acidic residues" evidence="1">
    <location>
        <begin position="574"/>
        <end position="587"/>
    </location>
</feature>
<dbReference type="SUPFAM" id="SSF52980">
    <property type="entry name" value="Restriction endonuclease-like"/>
    <property type="match status" value="1"/>
</dbReference>
<dbReference type="GO" id="GO:0006289">
    <property type="term" value="P:nucleotide-excision repair"/>
    <property type="evidence" value="ECO:0007669"/>
    <property type="project" value="TreeGrafter"/>
</dbReference>